<keyword evidence="1" id="KW-1133">Transmembrane helix</keyword>
<accession>A0A0R2MKS7</accession>
<keyword evidence="1" id="KW-0812">Transmembrane</keyword>
<evidence type="ECO:0000313" key="2">
    <source>
        <dbReference type="EMBL" id="KRO14328.1"/>
    </source>
</evidence>
<dbReference type="AlphaFoldDB" id="A0A0R2MKS7"/>
<dbReference type="EMBL" id="JQCL01000015">
    <property type="protein sequence ID" value="KRO14328.1"/>
    <property type="molecule type" value="Genomic_DNA"/>
</dbReference>
<evidence type="ECO:0008006" key="4">
    <source>
        <dbReference type="Google" id="ProtNLM"/>
    </source>
</evidence>
<comment type="caution">
    <text evidence="2">The sequence shown here is derived from an EMBL/GenBank/DDBJ whole genome shotgun (WGS) entry which is preliminary data.</text>
</comment>
<evidence type="ECO:0000313" key="3">
    <source>
        <dbReference type="Proteomes" id="UP000051783"/>
    </source>
</evidence>
<organism evidence="2 3">
    <name type="scientific">Lactiplantibacillus xiangfangensis</name>
    <dbReference type="NCBI Taxonomy" id="942150"/>
    <lineage>
        <taxon>Bacteria</taxon>
        <taxon>Bacillati</taxon>
        <taxon>Bacillota</taxon>
        <taxon>Bacilli</taxon>
        <taxon>Lactobacillales</taxon>
        <taxon>Lactobacillaceae</taxon>
        <taxon>Lactiplantibacillus</taxon>
    </lineage>
</organism>
<dbReference type="PATRIC" id="fig|942150.3.peg.1670"/>
<feature type="transmembrane region" description="Helical" evidence="1">
    <location>
        <begin position="57"/>
        <end position="80"/>
    </location>
</feature>
<reference evidence="2 3" key="1">
    <citation type="journal article" date="2015" name="Genome Announc.">
        <title>Expanding the biotechnology potential of lactobacilli through comparative genomics of 213 strains and associated genera.</title>
        <authorList>
            <person name="Sun Z."/>
            <person name="Harris H.M."/>
            <person name="McCann A."/>
            <person name="Guo C."/>
            <person name="Argimon S."/>
            <person name="Zhang W."/>
            <person name="Yang X."/>
            <person name="Jeffery I.B."/>
            <person name="Cooney J.C."/>
            <person name="Kagawa T.F."/>
            <person name="Liu W."/>
            <person name="Song Y."/>
            <person name="Salvetti E."/>
            <person name="Wrobel A."/>
            <person name="Rasinkangas P."/>
            <person name="Parkhill J."/>
            <person name="Rea M.C."/>
            <person name="O'Sullivan O."/>
            <person name="Ritari J."/>
            <person name="Douillard F.P."/>
            <person name="Paul Ross R."/>
            <person name="Yang R."/>
            <person name="Briner A.E."/>
            <person name="Felis G.E."/>
            <person name="de Vos W.M."/>
            <person name="Barrangou R."/>
            <person name="Klaenhammer T.R."/>
            <person name="Caufield P.W."/>
            <person name="Cui Y."/>
            <person name="Zhang H."/>
            <person name="O'Toole P.W."/>
        </authorList>
    </citation>
    <scope>NUCLEOTIDE SEQUENCE [LARGE SCALE GENOMIC DNA]</scope>
    <source>
        <strain evidence="2 3">LMG 26013</strain>
    </source>
</reference>
<dbReference type="Proteomes" id="UP000051783">
    <property type="component" value="Unassembled WGS sequence"/>
</dbReference>
<protein>
    <recommendedName>
        <fullName evidence="4">Integral membrane protein</fullName>
    </recommendedName>
</protein>
<name>A0A0R2MKS7_9LACO</name>
<dbReference type="STRING" id="942150.IV64_GL001618"/>
<feature type="transmembrane region" description="Helical" evidence="1">
    <location>
        <begin position="24"/>
        <end position="45"/>
    </location>
</feature>
<proteinExistence type="predicted"/>
<keyword evidence="3" id="KW-1185">Reference proteome</keyword>
<keyword evidence="1" id="KW-0472">Membrane</keyword>
<sequence length="83" mass="9256">MLLVAGPVLLISYGLLTPDGWVDVILGLVFMVPISLGCLIFYGWLYQQAQPRQLAGYQWWIVAGYVISFIISGAIMVATWQLH</sequence>
<gene>
    <name evidence="2" type="ORF">IV64_GL001618</name>
</gene>
<evidence type="ECO:0000256" key="1">
    <source>
        <dbReference type="SAM" id="Phobius"/>
    </source>
</evidence>